<organism evidence="1 2">
    <name type="scientific">Anaerocolumna cellulosilytica</name>
    <dbReference type="NCBI Taxonomy" id="433286"/>
    <lineage>
        <taxon>Bacteria</taxon>
        <taxon>Bacillati</taxon>
        <taxon>Bacillota</taxon>
        <taxon>Clostridia</taxon>
        <taxon>Lachnospirales</taxon>
        <taxon>Lachnospiraceae</taxon>
        <taxon>Anaerocolumna</taxon>
    </lineage>
</organism>
<keyword evidence="2" id="KW-1185">Reference proteome</keyword>
<protein>
    <submittedName>
        <fullName evidence="1">Uncharacterized protein</fullName>
    </submittedName>
</protein>
<dbReference type="AlphaFoldDB" id="A0A6S6R2Y1"/>
<proteinExistence type="predicted"/>
<evidence type="ECO:0000313" key="2">
    <source>
        <dbReference type="Proteomes" id="UP000515561"/>
    </source>
</evidence>
<gene>
    <name evidence="1" type="ORF">acsn021_10900</name>
</gene>
<sequence length="58" mass="6747">MKHEIDIEKELERSFQQWENLYIYGGSDPFHSDGVNLSLGGNCLMTKILKSGYYETFI</sequence>
<dbReference type="EMBL" id="AP023367">
    <property type="protein sequence ID" value="BCJ93521.1"/>
    <property type="molecule type" value="Genomic_DNA"/>
</dbReference>
<dbReference type="KEGG" id="acel:acsn021_10900"/>
<evidence type="ECO:0000313" key="1">
    <source>
        <dbReference type="EMBL" id="BCJ93521.1"/>
    </source>
</evidence>
<name>A0A6S6R2Y1_9FIRM</name>
<dbReference type="RefSeq" id="WP_184090847.1">
    <property type="nucleotide sequence ID" value="NZ_AP023367.1"/>
</dbReference>
<accession>A0A6S6R2Y1</accession>
<reference evidence="1 2" key="1">
    <citation type="journal article" date="2016" name="Int. J. Syst. Evol. Microbiol.">
        <title>Descriptions of Anaerotaenia torta gen. nov., sp. nov. and Anaerocolumna cellulosilytica gen. nov., sp. nov. isolated from a methanogenic reactor of cattle waste.</title>
        <authorList>
            <person name="Uek A."/>
            <person name="Ohtaki Y."/>
            <person name="Kaku N."/>
            <person name="Ueki K."/>
        </authorList>
    </citation>
    <scope>NUCLEOTIDE SEQUENCE [LARGE SCALE GENOMIC DNA]</scope>
    <source>
        <strain evidence="1 2">SN021</strain>
    </source>
</reference>
<dbReference type="Proteomes" id="UP000515561">
    <property type="component" value="Chromosome"/>
</dbReference>